<evidence type="ECO:0000313" key="1">
    <source>
        <dbReference type="EMBL" id="MBO1902248.1"/>
    </source>
</evidence>
<proteinExistence type="predicted"/>
<sequence>MSELTIGQQIARHHAEAELGYPIDPDRWDTLVRQIEAEGSLHAELSTTIFDYLRSAL</sequence>
<name>A0A939SCD2_9MICO</name>
<keyword evidence="2" id="KW-1185">Reference proteome</keyword>
<dbReference type="EMBL" id="JAGDYM010000011">
    <property type="protein sequence ID" value="MBO1902248.1"/>
    <property type="molecule type" value="Genomic_DNA"/>
</dbReference>
<reference evidence="1" key="1">
    <citation type="submission" date="2021-03" db="EMBL/GenBank/DDBJ databases">
        <title>Leucobacter chromiisoli sp. nov., isolated from chromium-containing soil of chemical plant.</title>
        <authorList>
            <person name="Xu Z."/>
        </authorList>
    </citation>
    <scope>NUCLEOTIDE SEQUENCE</scope>
    <source>
        <strain evidence="1">S27</strain>
    </source>
</reference>
<protein>
    <submittedName>
        <fullName evidence="1">Uncharacterized protein</fullName>
    </submittedName>
</protein>
<gene>
    <name evidence="1" type="ORF">J4H92_09850</name>
</gene>
<accession>A0A939SCD2</accession>
<dbReference type="RefSeq" id="WP_208098017.1">
    <property type="nucleotide sequence ID" value="NZ_JAGDYM010000011.1"/>
</dbReference>
<comment type="caution">
    <text evidence="1">The sequence shown here is derived from an EMBL/GenBank/DDBJ whole genome shotgun (WGS) entry which is preliminary data.</text>
</comment>
<organism evidence="1 2">
    <name type="scientific">Leucobacter weissii</name>
    <dbReference type="NCBI Taxonomy" id="1983706"/>
    <lineage>
        <taxon>Bacteria</taxon>
        <taxon>Bacillati</taxon>
        <taxon>Actinomycetota</taxon>
        <taxon>Actinomycetes</taxon>
        <taxon>Micrococcales</taxon>
        <taxon>Microbacteriaceae</taxon>
        <taxon>Leucobacter</taxon>
    </lineage>
</organism>
<dbReference type="Proteomes" id="UP000664382">
    <property type="component" value="Unassembled WGS sequence"/>
</dbReference>
<dbReference type="AlphaFoldDB" id="A0A939SCD2"/>
<evidence type="ECO:0000313" key="2">
    <source>
        <dbReference type="Proteomes" id="UP000664382"/>
    </source>
</evidence>